<dbReference type="PANTHER" id="PTHR45023:SF4">
    <property type="entry name" value="GLYCINE-RICH PROTEIN-RELATED"/>
    <property type="match status" value="1"/>
</dbReference>
<evidence type="ECO:0000313" key="2">
    <source>
        <dbReference type="EMBL" id="CAH1441578.1"/>
    </source>
</evidence>
<evidence type="ECO:0000313" key="3">
    <source>
        <dbReference type="Proteomes" id="UP001157418"/>
    </source>
</evidence>
<evidence type="ECO:0008006" key="4">
    <source>
        <dbReference type="Google" id="ProtNLM"/>
    </source>
</evidence>
<dbReference type="Proteomes" id="UP001157418">
    <property type="component" value="Unassembled WGS sequence"/>
</dbReference>
<feature type="compositionally biased region" description="Low complexity" evidence="1">
    <location>
        <begin position="237"/>
        <end position="248"/>
    </location>
</feature>
<feature type="region of interest" description="Disordered" evidence="1">
    <location>
        <begin position="59"/>
        <end position="99"/>
    </location>
</feature>
<gene>
    <name evidence="2" type="ORF">LVIROSA_LOCUS27626</name>
</gene>
<organism evidence="2 3">
    <name type="scientific">Lactuca virosa</name>
    <dbReference type="NCBI Taxonomy" id="75947"/>
    <lineage>
        <taxon>Eukaryota</taxon>
        <taxon>Viridiplantae</taxon>
        <taxon>Streptophyta</taxon>
        <taxon>Embryophyta</taxon>
        <taxon>Tracheophyta</taxon>
        <taxon>Spermatophyta</taxon>
        <taxon>Magnoliopsida</taxon>
        <taxon>eudicotyledons</taxon>
        <taxon>Gunneridae</taxon>
        <taxon>Pentapetalae</taxon>
        <taxon>asterids</taxon>
        <taxon>campanulids</taxon>
        <taxon>Asterales</taxon>
        <taxon>Asteraceae</taxon>
        <taxon>Cichorioideae</taxon>
        <taxon>Cichorieae</taxon>
        <taxon>Lactucinae</taxon>
        <taxon>Lactuca</taxon>
    </lineage>
</organism>
<reference evidence="2 3" key="1">
    <citation type="submission" date="2022-01" db="EMBL/GenBank/DDBJ databases">
        <authorList>
            <person name="Xiong W."/>
            <person name="Schranz E."/>
        </authorList>
    </citation>
    <scope>NUCLEOTIDE SEQUENCE [LARGE SCALE GENOMIC DNA]</scope>
</reference>
<evidence type="ECO:0000256" key="1">
    <source>
        <dbReference type="SAM" id="MobiDB-lite"/>
    </source>
</evidence>
<proteinExistence type="predicted"/>
<dbReference type="PANTHER" id="PTHR45023">
    <property type="match status" value="1"/>
</dbReference>
<accession>A0AAU9NUC9</accession>
<dbReference type="AlphaFoldDB" id="A0AAU9NUC9"/>
<name>A0AAU9NUC9_9ASTR</name>
<dbReference type="EMBL" id="CAKMRJ010005412">
    <property type="protein sequence ID" value="CAH1441578.1"/>
    <property type="molecule type" value="Genomic_DNA"/>
</dbReference>
<feature type="region of interest" description="Disordered" evidence="1">
    <location>
        <begin position="230"/>
        <end position="264"/>
    </location>
</feature>
<comment type="caution">
    <text evidence="2">The sequence shown here is derived from an EMBL/GenBank/DDBJ whole genome shotgun (WGS) entry which is preliminary data.</text>
</comment>
<protein>
    <recommendedName>
        <fullName evidence="4">Myb-like domain-containing protein</fullName>
    </recommendedName>
</protein>
<sequence>MYSSKQNAPNQNVNNAYVLFGYDPSSPPPYRSQIDGVPRYYSQFQIPQQFHFQYQPHTQLSQTQFPSQPPFTPSTEHVEHEEQQQQPQQQKKGKVDPRRWIQKEEVELAREWFDISEDGGTGKGQTRDQFWLHITKRFCRGMGRNPDYRTSDQCNSKWNLMNKFVTHCNGIYTNFEKHWASRESDASLLKKTHATFQDDMQKSFKFINVWEVVKRSIRWRELATHEEIANPPKRSRTSSYSSSQQVSSDGHVGVNLNDDNDDIE</sequence>
<keyword evidence="3" id="KW-1185">Reference proteome</keyword>